<feature type="domain" description="DUF1330" evidence="1">
    <location>
        <begin position="2"/>
        <end position="96"/>
    </location>
</feature>
<evidence type="ECO:0000313" key="3">
    <source>
        <dbReference type="Proteomes" id="UP001596492"/>
    </source>
</evidence>
<dbReference type="RefSeq" id="WP_382165056.1">
    <property type="nucleotide sequence ID" value="NZ_JBHTBR010000002.1"/>
</dbReference>
<reference evidence="3" key="1">
    <citation type="journal article" date="2019" name="Int. J. Syst. Evol. Microbiol.">
        <title>The Global Catalogue of Microorganisms (GCM) 10K type strain sequencing project: providing services to taxonomists for standard genome sequencing and annotation.</title>
        <authorList>
            <consortium name="The Broad Institute Genomics Platform"/>
            <consortium name="The Broad Institute Genome Sequencing Center for Infectious Disease"/>
            <person name="Wu L."/>
            <person name="Ma J."/>
        </authorList>
    </citation>
    <scope>NUCLEOTIDE SEQUENCE [LARGE SCALE GENOMIC DNA]</scope>
    <source>
        <strain evidence="3">CCUG 51308</strain>
    </source>
</reference>
<gene>
    <name evidence="2" type="ORF">ACFQS8_01550</name>
</gene>
<evidence type="ECO:0000259" key="1">
    <source>
        <dbReference type="Pfam" id="PF07045"/>
    </source>
</evidence>
<proteinExistence type="predicted"/>
<comment type="caution">
    <text evidence="2">The sequence shown here is derived from an EMBL/GenBank/DDBJ whole genome shotgun (WGS) entry which is preliminary data.</text>
</comment>
<dbReference type="PANTHER" id="PTHR41521:SF4">
    <property type="entry name" value="BLR0684 PROTEIN"/>
    <property type="match status" value="1"/>
</dbReference>
<dbReference type="InterPro" id="IPR010753">
    <property type="entry name" value="DUF1330"/>
</dbReference>
<dbReference type="InterPro" id="IPR011008">
    <property type="entry name" value="Dimeric_a/b-barrel"/>
</dbReference>
<dbReference type="Gene3D" id="3.30.70.100">
    <property type="match status" value="1"/>
</dbReference>
<dbReference type="Proteomes" id="UP001596492">
    <property type="component" value="Unassembled WGS sequence"/>
</dbReference>
<organism evidence="2 3">
    <name type="scientific">Hirschia litorea</name>
    <dbReference type="NCBI Taxonomy" id="1199156"/>
    <lineage>
        <taxon>Bacteria</taxon>
        <taxon>Pseudomonadati</taxon>
        <taxon>Pseudomonadota</taxon>
        <taxon>Alphaproteobacteria</taxon>
        <taxon>Hyphomonadales</taxon>
        <taxon>Hyphomonadaceae</taxon>
        <taxon>Hirschia</taxon>
    </lineage>
</organism>
<dbReference type="SUPFAM" id="SSF54909">
    <property type="entry name" value="Dimeric alpha+beta barrel"/>
    <property type="match status" value="1"/>
</dbReference>
<protein>
    <submittedName>
        <fullName evidence="2">DUF1330 domain-containing protein</fullName>
    </submittedName>
</protein>
<accession>A0ABW2IGQ0</accession>
<sequence>MSAYMIVFAKISDRQPFIEKYAVPAAKLVAQYGGEYVVRAPGVEAKEGGMFDGQSVVISKWPDKAAINAFWESAEYQKLKEARAPYSEAHVMVVEEPA</sequence>
<name>A0ABW2IGQ0_9PROT</name>
<evidence type="ECO:0000313" key="2">
    <source>
        <dbReference type="EMBL" id="MFC7290288.1"/>
    </source>
</evidence>
<dbReference type="EMBL" id="JBHTBR010000002">
    <property type="protein sequence ID" value="MFC7290288.1"/>
    <property type="molecule type" value="Genomic_DNA"/>
</dbReference>
<dbReference type="Pfam" id="PF07045">
    <property type="entry name" value="DUF1330"/>
    <property type="match status" value="1"/>
</dbReference>
<keyword evidence="3" id="KW-1185">Reference proteome</keyword>
<dbReference type="PANTHER" id="PTHR41521">
    <property type="match status" value="1"/>
</dbReference>